<dbReference type="EMBL" id="JABRWO010000001">
    <property type="protein sequence ID" value="MBA2113532.1"/>
    <property type="molecule type" value="Genomic_DNA"/>
</dbReference>
<evidence type="ECO:0000313" key="3">
    <source>
        <dbReference type="EMBL" id="MBA2113532.1"/>
    </source>
</evidence>
<dbReference type="SUPFAM" id="SSF54523">
    <property type="entry name" value="Pili subunits"/>
    <property type="match status" value="1"/>
</dbReference>
<dbReference type="RefSeq" id="WP_207394996.1">
    <property type="nucleotide sequence ID" value="NZ_JABRWO010000001.1"/>
</dbReference>
<dbReference type="InterPro" id="IPR027558">
    <property type="entry name" value="Pre_pil_HX9DG_C"/>
</dbReference>
<dbReference type="PANTHER" id="PTHR30093:SF2">
    <property type="entry name" value="TYPE II SECRETION SYSTEM PROTEIN H"/>
    <property type="match status" value="1"/>
</dbReference>
<feature type="transmembrane region" description="Helical" evidence="1">
    <location>
        <begin position="12"/>
        <end position="34"/>
    </location>
</feature>
<dbReference type="NCBIfam" id="TIGR04294">
    <property type="entry name" value="pre_pil_HX9DG"/>
    <property type="match status" value="1"/>
</dbReference>
<dbReference type="NCBIfam" id="TIGR02532">
    <property type="entry name" value="IV_pilin_GFxxxE"/>
    <property type="match status" value="1"/>
</dbReference>
<accession>A0A7V8V249</accession>
<feature type="domain" description="DUF1559" evidence="2">
    <location>
        <begin position="35"/>
        <end position="313"/>
    </location>
</feature>
<dbReference type="AlphaFoldDB" id="A0A7V8V249"/>
<name>A0A7V8V249_9BACT</name>
<sequence>MPTQTVRARGFTLVELLVVIAIIGILIALLLPAVQQAREAARRMQCTNNLKQMGLALHNYHDTHGALPARKTFKRLSGFIGLLPFIEQKPMYDRIAAGDPSNGIPAFGPDALDPWEGYNGFPEMMRCPSDPGGDLTGTNPERLVNYAFSKGDDMTETNDGSATTAPLSTKSRGMFSHLQWVPFSHVTDGLSNTLAMSERLRSPYTNYTSQAQTTDHRRAMAALSGLRSNPSLAMTVSDGKYFIAGQGINARFGSWGTRGHVHFVGFNTVLAPNTPNARDGEYGVFAPSSEHPGGVNGVFGDGSVRFIADTIDTGDTTATRSHGFSGPSPYGVFGSMGSISGGEVTQF</sequence>
<gene>
    <name evidence="3" type="ORF">HOV93_06810</name>
</gene>
<evidence type="ECO:0000313" key="4">
    <source>
        <dbReference type="Proteomes" id="UP000551616"/>
    </source>
</evidence>
<dbReference type="InterPro" id="IPR045584">
    <property type="entry name" value="Pilin-like"/>
</dbReference>
<organism evidence="3 4">
    <name type="scientific">Bremerella alba</name>
    <dbReference type="NCBI Taxonomy" id="980252"/>
    <lineage>
        <taxon>Bacteria</taxon>
        <taxon>Pseudomonadati</taxon>
        <taxon>Planctomycetota</taxon>
        <taxon>Planctomycetia</taxon>
        <taxon>Pirellulales</taxon>
        <taxon>Pirellulaceae</taxon>
        <taxon>Bremerella</taxon>
    </lineage>
</organism>
<dbReference type="PANTHER" id="PTHR30093">
    <property type="entry name" value="GENERAL SECRETION PATHWAY PROTEIN G"/>
    <property type="match status" value="1"/>
</dbReference>
<dbReference type="InterPro" id="IPR011453">
    <property type="entry name" value="DUF1559"/>
</dbReference>
<dbReference type="PROSITE" id="PS00409">
    <property type="entry name" value="PROKAR_NTER_METHYL"/>
    <property type="match status" value="1"/>
</dbReference>
<dbReference type="Pfam" id="PF07596">
    <property type="entry name" value="SBP_bac_10"/>
    <property type="match status" value="1"/>
</dbReference>
<dbReference type="InterPro" id="IPR012902">
    <property type="entry name" value="N_methyl_site"/>
</dbReference>
<dbReference type="Proteomes" id="UP000551616">
    <property type="component" value="Unassembled WGS sequence"/>
</dbReference>
<keyword evidence="4" id="KW-1185">Reference proteome</keyword>
<evidence type="ECO:0000256" key="1">
    <source>
        <dbReference type="SAM" id="Phobius"/>
    </source>
</evidence>
<protein>
    <recommendedName>
        <fullName evidence="2">DUF1559 domain-containing protein</fullName>
    </recommendedName>
</protein>
<keyword evidence="1" id="KW-0472">Membrane</keyword>
<comment type="caution">
    <text evidence="3">The sequence shown here is derived from an EMBL/GenBank/DDBJ whole genome shotgun (WGS) entry which is preliminary data.</text>
</comment>
<evidence type="ECO:0000259" key="2">
    <source>
        <dbReference type="Pfam" id="PF07596"/>
    </source>
</evidence>
<dbReference type="Pfam" id="PF07963">
    <property type="entry name" value="N_methyl"/>
    <property type="match status" value="1"/>
</dbReference>
<proteinExistence type="predicted"/>
<reference evidence="3 4" key="1">
    <citation type="submission" date="2020-05" db="EMBL/GenBank/DDBJ databases">
        <title>Bremerella alba sp. nov., a novel planctomycete isolated from the surface of the macroalga Fucus spiralis.</title>
        <authorList>
            <person name="Godinho O."/>
            <person name="Botelho R."/>
            <person name="Albuquerque L."/>
            <person name="Wiegand S."/>
            <person name="Da Costa M.S."/>
            <person name="Lobo-Da-Cunha A."/>
            <person name="Jogler C."/>
            <person name="Lage O.M."/>
        </authorList>
    </citation>
    <scope>NUCLEOTIDE SEQUENCE [LARGE SCALE GENOMIC DNA]</scope>
    <source>
        <strain evidence="3 4">FF15</strain>
    </source>
</reference>
<keyword evidence="1" id="KW-1133">Transmembrane helix</keyword>
<keyword evidence="1" id="KW-0812">Transmembrane</keyword>
<dbReference type="Gene3D" id="3.30.700.10">
    <property type="entry name" value="Glycoprotein, Type 4 Pilin"/>
    <property type="match status" value="1"/>
</dbReference>